<feature type="transmembrane region" description="Helical" evidence="6">
    <location>
        <begin position="26"/>
        <end position="53"/>
    </location>
</feature>
<protein>
    <submittedName>
        <fullName evidence="8">MFS transporter</fullName>
    </submittedName>
</protein>
<feature type="transmembrane region" description="Helical" evidence="6">
    <location>
        <begin position="182"/>
        <end position="202"/>
    </location>
</feature>
<evidence type="ECO:0000313" key="8">
    <source>
        <dbReference type="EMBL" id="MBO2990397.1"/>
    </source>
</evidence>
<feature type="transmembrane region" description="Helical" evidence="6">
    <location>
        <begin position="256"/>
        <end position="277"/>
    </location>
</feature>
<comment type="similarity">
    <text evidence="2">Belongs to the major facilitator superfamily. Sugar transporter (TC 2.A.1.1) family.</text>
</comment>
<organism evidence="8 9">
    <name type="scientific">Leucobacter tardus</name>
    <dbReference type="NCBI Taxonomy" id="501483"/>
    <lineage>
        <taxon>Bacteria</taxon>
        <taxon>Bacillati</taxon>
        <taxon>Actinomycetota</taxon>
        <taxon>Actinomycetes</taxon>
        <taxon>Micrococcales</taxon>
        <taxon>Microbacteriaceae</taxon>
        <taxon>Leucobacter</taxon>
    </lineage>
</organism>
<evidence type="ECO:0000256" key="5">
    <source>
        <dbReference type="ARBA" id="ARBA00023136"/>
    </source>
</evidence>
<comment type="subcellular location">
    <subcellularLocation>
        <location evidence="1">Cell membrane</location>
        <topology evidence="1">Multi-pass membrane protein</topology>
    </subcellularLocation>
</comment>
<evidence type="ECO:0000259" key="7">
    <source>
        <dbReference type="PROSITE" id="PS50850"/>
    </source>
</evidence>
<evidence type="ECO:0000313" key="9">
    <source>
        <dbReference type="Proteomes" id="UP000668403"/>
    </source>
</evidence>
<evidence type="ECO:0000256" key="1">
    <source>
        <dbReference type="ARBA" id="ARBA00004651"/>
    </source>
</evidence>
<dbReference type="InterPro" id="IPR020846">
    <property type="entry name" value="MFS_dom"/>
</dbReference>
<evidence type="ECO:0000256" key="2">
    <source>
        <dbReference type="ARBA" id="ARBA00010992"/>
    </source>
</evidence>
<comment type="caution">
    <text evidence="8">The sequence shown here is derived from an EMBL/GenBank/DDBJ whole genome shotgun (WGS) entry which is preliminary data.</text>
</comment>
<keyword evidence="9" id="KW-1185">Reference proteome</keyword>
<feature type="transmembrane region" description="Helical" evidence="6">
    <location>
        <begin position="378"/>
        <end position="398"/>
    </location>
</feature>
<sequence>MSTTQPSSLPTGTGTIPYDAAPVNRLVVLVTIACLGGIFVDGYILGVIGGAVVPATEELGLSLLGTGLIAASALIGIFISGLLFGRVADRFGRKRVFFWNLVGFTVVSLLQLFVVGTWDLVALRLILGLLIGVEYAVGTSLLAEFAPVKKRTVLVGAIGPFWFVGFIAAFVVSHFWEPDAWRWLLASSAVPALIVLLIRLGIPESPRWLQSQGREAEAQAIVTRHYGSGYTLHPAVESTTSTTLRDFFVENDWRRVLYAGLFWFCQVGPLFAIFTFINPVLSELGFSGGFGLDLVMNAFQLAGAAFGLWLLYVMTRRGFVIWTFGILAVLLLYLGLWADQPPVLKLVVFSAFVFIIVASNSIQYVYPPEMFSTRFRSTGVGFSAAMSRVGAAGATYLFPLALSAYGASGTLLLLAAFPIVGWVASLLWAPETKHAPLDTNVVRVP</sequence>
<dbReference type="GO" id="GO:0005351">
    <property type="term" value="F:carbohydrate:proton symporter activity"/>
    <property type="evidence" value="ECO:0007669"/>
    <property type="project" value="TreeGrafter"/>
</dbReference>
<feature type="transmembrane region" description="Helical" evidence="6">
    <location>
        <begin position="344"/>
        <end position="366"/>
    </location>
</feature>
<feature type="transmembrane region" description="Helical" evidence="6">
    <location>
        <begin position="96"/>
        <end position="115"/>
    </location>
</feature>
<keyword evidence="3 6" id="KW-0812">Transmembrane</keyword>
<dbReference type="InterPro" id="IPR036259">
    <property type="entry name" value="MFS_trans_sf"/>
</dbReference>
<feature type="domain" description="Major facilitator superfamily (MFS) profile" evidence="7">
    <location>
        <begin position="30"/>
        <end position="433"/>
    </location>
</feature>
<name>A0A939QEL3_9MICO</name>
<feature type="transmembrane region" description="Helical" evidence="6">
    <location>
        <begin position="319"/>
        <end position="338"/>
    </location>
</feature>
<dbReference type="PROSITE" id="PS50850">
    <property type="entry name" value="MFS"/>
    <property type="match status" value="1"/>
</dbReference>
<dbReference type="Pfam" id="PF00083">
    <property type="entry name" value="Sugar_tr"/>
    <property type="match status" value="1"/>
</dbReference>
<accession>A0A939QEL3</accession>
<evidence type="ECO:0000256" key="4">
    <source>
        <dbReference type="ARBA" id="ARBA00022989"/>
    </source>
</evidence>
<dbReference type="RefSeq" id="WP_208239341.1">
    <property type="nucleotide sequence ID" value="NZ_BAAAQU010000002.1"/>
</dbReference>
<feature type="transmembrane region" description="Helical" evidence="6">
    <location>
        <begin position="121"/>
        <end position="142"/>
    </location>
</feature>
<gene>
    <name evidence="8" type="ORF">J4H85_10375</name>
</gene>
<dbReference type="PROSITE" id="PS00217">
    <property type="entry name" value="SUGAR_TRANSPORT_2"/>
    <property type="match status" value="1"/>
</dbReference>
<dbReference type="Gene3D" id="1.20.1250.20">
    <property type="entry name" value="MFS general substrate transporter like domains"/>
    <property type="match status" value="1"/>
</dbReference>
<dbReference type="EMBL" id="JAGFBF010000005">
    <property type="protein sequence ID" value="MBO2990397.1"/>
    <property type="molecule type" value="Genomic_DNA"/>
</dbReference>
<dbReference type="InterPro" id="IPR050360">
    <property type="entry name" value="MFS_Sugar_Transporters"/>
</dbReference>
<dbReference type="GO" id="GO:0005886">
    <property type="term" value="C:plasma membrane"/>
    <property type="evidence" value="ECO:0007669"/>
    <property type="project" value="UniProtKB-SubCell"/>
</dbReference>
<dbReference type="AlphaFoldDB" id="A0A939QEL3"/>
<feature type="transmembrane region" description="Helical" evidence="6">
    <location>
        <begin position="289"/>
        <end position="312"/>
    </location>
</feature>
<evidence type="ECO:0000256" key="6">
    <source>
        <dbReference type="SAM" id="Phobius"/>
    </source>
</evidence>
<feature type="transmembrane region" description="Helical" evidence="6">
    <location>
        <begin position="154"/>
        <end position="176"/>
    </location>
</feature>
<keyword evidence="5 6" id="KW-0472">Membrane</keyword>
<feature type="transmembrane region" description="Helical" evidence="6">
    <location>
        <begin position="59"/>
        <end position="84"/>
    </location>
</feature>
<dbReference type="PANTHER" id="PTHR48022">
    <property type="entry name" value="PLASTIDIC GLUCOSE TRANSPORTER 4"/>
    <property type="match status" value="1"/>
</dbReference>
<dbReference type="Proteomes" id="UP000668403">
    <property type="component" value="Unassembled WGS sequence"/>
</dbReference>
<reference evidence="8" key="1">
    <citation type="submission" date="2021-03" db="EMBL/GenBank/DDBJ databases">
        <title>Leucobacter chromiisoli sp. nov., isolated from chromium-containing soil of chemical plant.</title>
        <authorList>
            <person name="Xu Z."/>
        </authorList>
    </citation>
    <scope>NUCLEOTIDE SEQUENCE</scope>
    <source>
        <strain evidence="8">K 70/01</strain>
    </source>
</reference>
<dbReference type="PANTHER" id="PTHR48022:SF2">
    <property type="entry name" value="PLASTIDIC GLUCOSE TRANSPORTER 4"/>
    <property type="match status" value="1"/>
</dbReference>
<dbReference type="SUPFAM" id="SSF103473">
    <property type="entry name" value="MFS general substrate transporter"/>
    <property type="match status" value="1"/>
</dbReference>
<proteinExistence type="inferred from homology"/>
<feature type="transmembrane region" description="Helical" evidence="6">
    <location>
        <begin position="404"/>
        <end position="429"/>
    </location>
</feature>
<keyword evidence="4 6" id="KW-1133">Transmembrane helix</keyword>
<dbReference type="InterPro" id="IPR005829">
    <property type="entry name" value="Sugar_transporter_CS"/>
</dbReference>
<dbReference type="CDD" id="cd17316">
    <property type="entry name" value="MFS_SV2_like"/>
    <property type="match status" value="1"/>
</dbReference>
<evidence type="ECO:0000256" key="3">
    <source>
        <dbReference type="ARBA" id="ARBA00022692"/>
    </source>
</evidence>
<dbReference type="InterPro" id="IPR005828">
    <property type="entry name" value="MFS_sugar_transport-like"/>
</dbReference>